<dbReference type="PROSITE" id="PS00107">
    <property type="entry name" value="PROTEIN_KINASE_ATP"/>
    <property type="match status" value="1"/>
</dbReference>
<proteinExistence type="inferred from homology"/>
<dbReference type="InterPro" id="IPR050198">
    <property type="entry name" value="Non-receptor_tyrosine_kinases"/>
</dbReference>
<dbReference type="PRINTS" id="PR00109">
    <property type="entry name" value="TYRKINASE"/>
</dbReference>
<organism evidence="16 17">
    <name type="scientific">Cichlidogyrus casuarinus</name>
    <dbReference type="NCBI Taxonomy" id="1844966"/>
    <lineage>
        <taxon>Eukaryota</taxon>
        <taxon>Metazoa</taxon>
        <taxon>Spiralia</taxon>
        <taxon>Lophotrochozoa</taxon>
        <taxon>Platyhelminthes</taxon>
        <taxon>Monogenea</taxon>
        <taxon>Monopisthocotylea</taxon>
        <taxon>Dactylogyridea</taxon>
        <taxon>Ancyrocephalidae</taxon>
        <taxon>Cichlidogyrus</taxon>
    </lineage>
</organism>
<evidence type="ECO:0000256" key="3">
    <source>
        <dbReference type="ARBA" id="ARBA00022679"/>
    </source>
</evidence>
<gene>
    <name evidence="16" type="ORF">Ciccas_005516</name>
</gene>
<dbReference type="InterPro" id="IPR036860">
    <property type="entry name" value="SH2_dom_sf"/>
</dbReference>
<dbReference type="GO" id="GO:0004715">
    <property type="term" value="F:non-membrane spanning protein tyrosine kinase activity"/>
    <property type="evidence" value="ECO:0007669"/>
    <property type="project" value="UniProtKB-EC"/>
</dbReference>
<dbReference type="PANTHER" id="PTHR24418">
    <property type="entry name" value="TYROSINE-PROTEIN KINASE"/>
    <property type="match status" value="1"/>
</dbReference>
<evidence type="ECO:0000256" key="8">
    <source>
        <dbReference type="ARBA" id="ARBA00051245"/>
    </source>
</evidence>
<dbReference type="InterPro" id="IPR001245">
    <property type="entry name" value="Ser-Thr/Tyr_kinase_cat_dom"/>
</dbReference>
<evidence type="ECO:0000259" key="14">
    <source>
        <dbReference type="PROSITE" id="PS50002"/>
    </source>
</evidence>
<reference evidence="16 17" key="1">
    <citation type="submission" date="2024-11" db="EMBL/GenBank/DDBJ databases">
        <title>Adaptive evolution of stress response genes in parasites aligns with host niche diversity.</title>
        <authorList>
            <person name="Hahn C."/>
            <person name="Resl P."/>
        </authorList>
    </citation>
    <scope>NUCLEOTIDE SEQUENCE [LARGE SCALE GENOMIC DNA]</scope>
    <source>
        <strain evidence="16">EGGRZ-B1_66</strain>
        <tissue evidence="16">Body</tissue>
    </source>
</reference>
<evidence type="ECO:0000256" key="9">
    <source>
        <dbReference type="PROSITE-ProRule" id="PRU00191"/>
    </source>
</evidence>
<dbReference type="EC" id="2.7.10.2" evidence="12"/>
<evidence type="ECO:0000256" key="11">
    <source>
        <dbReference type="PROSITE-ProRule" id="PRU10141"/>
    </source>
</evidence>
<dbReference type="CDD" id="cd11845">
    <property type="entry name" value="SH3_Src_like"/>
    <property type="match status" value="1"/>
</dbReference>
<dbReference type="InterPro" id="IPR000980">
    <property type="entry name" value="SH2"/>
</dbReference>
<comment type="catalytic activity">
    <reaction evidence="8 12">
        <text>L-tyrosyl-[protein] + ATP = O-phospho-L-tyrosyl-[protein] + ADP + H(+)</text>
        <dbReference type="Rhea" id="RHEA:10596"/>
        <dbReference type="Rhea" id="RHEA-COMP:10136"/>
        <dbReference type="Rhea" id="RHEA-COMP:20101"/>
        <dbReference type="ChEBI" id="CHEBI:15378"/>
        <dbReference type="ChEBI" id="CHEBI:30616"/>
        <dbReference type="ChEBI" id="CHEBI:46858"/>
        <dbReference type="ChEBI" id="CHEBI:61978"/>
        <dbReference type="ChEBI" id="CHEBI:456216"/>
        <dbReference type="EC" id="2.7.10.2"/>
    </reaction>
</comment>
<evidence type="ECO:0000256" key="1">
    <source>
        <dbReference type="ARBA" id="ARBA00022443"/>
    </source>
</evidence>
<dbReference type="Pfam" id="PF07714">
    <property type="entry name" value="PK_Tyr_Ser-Thr"/>
    <property type="match status" value="1"/>
</dbReference>
<keyword evidence="9" id="KW-0727">SH2 domain</keyword>
<evidence type="ECO:0000256" key="2">
    <source>
        <dbReference type="ARBA" id="ARBA00022553"/>
    </source>
</evidence>
<dbReference type="Pfam" id="PF00018">
    <property type="entry name" value="SH3_1"/>
    <property type="match status" value="1"/>
</dbReference>
<keyword evidence="3 12" id="KW-0808">Transferase</keyword>
<evidence type="ECO:0000256" key="7">
    <source>
        <dbReference type="ARBA" id="ARBA00023137"/>
    </source>
</evidence>
<dbReference type="PRINTS" id="PR00452">
    <property type="entry name" value="SH3DOMAIN"/>
</dbReference>
<dbReference type="PROSITE" id="PS50001">
    <property type="entry name" value="SH2"/>
    <property type="match status" value="1"/>
</dbReference>
<dbReference type="GO" id="GO:0005524">
    <property type="term" value="F:ATP binding"/>
    <property type="evidence" value="ECO:0007669"/>
    <property type="project" value="UniProtKB-UniRule"/>
</dbReference>
<dbReference type="Pfam" id="PF00017">
    <property type="entry name" value="SH2"/>
    <property type="match status" value="1"/>
</dbReference>
<dbReference type="SUPFAM" id="SSF55550">
    <property type="entry name" value="SH2 domain"/>
    <property type="match status" value="1"/>
</dbReference>
<dbReference type="InterPro" id="IPR017441">
    <property type="entry name" value="Protein_kinase_ATP_BS"/>
</dbReference>
<sequence length="579" mass="66106">VSQMGSCLSKSKTFANTKEMSYVVGSQSLDGDHGFGQNRANANALDTTNFQNRSELSPNSYMYRQQQQQPNFGFLVPHDFNFYPHNPYNMDIARINQQLVQANQYSVQSIATPAATPAASNSSAIHDFVRVRALYSYAARNNDDLNFNKGDILFVTSDINEPWWLAVHSKSKQQGYIPSNYFVKDDGSPQSLDAWYNISRREADKKLIAVGLERGAYILRPSSAPQNFALSIRTDEMKSNGQKNWVVKHYKIRRADNGAYFINDARPFHTVQDLLEFYKTKPDGLCCVLTVPCPRRYKPPADFRQFEVNRQCIRKVRDLGKGSFGSVFLATWNNSIEVAVKTHLPSTDISKFIDEARTMHKLNHPRIVRLLGICTQPENEPIFIITELMSKGALNTFLRSEDGRKLRLDDLLDMMAQVCDGMAYLEARDVLHRDLRAANILVDEDNSVKVSDFGLARDSKETSGHARFPIKWTAPEAALQEKFSVKSDVWSFGVLIYEIVTYGDAPYPSMQNREVLSMVSKGYRMPKPTMPEKPCPDELYTVMNECWNQDPDRRPTFAYLKDIFTNWSNSIEQQYLDER</sequence>
<comment type="caution">
    <text evidence="16">The sequence shown here is derived from an EMBL/GenBank/DDBJ whole genome shotgun (WGS) entry which is preliminary data.</text>
</comment>
<feature type="domain" description="SH3" evidence="14">
    <location>
        <begin position="126"/>
        <end position="187"/>
    </location>
</feature>
<dbReference type="Gene3D" id="2.30.30.40">
    <property type="entry name" value="SH3 Domains"/>
    <property type="match status" value="1"/>
</dbReference>
<dbReference type="InterPro" id="IPR020635">
    <property type="entry name" value="Tyr_kinase_cat_dom"/>
</dbReference>
<dbReference type="InterPro" id="IPR011009">
    <property type="entry name" value="Kinase-like_dom_sf"/>
</dbReference>
<evidence type="ECO:0000259" key="13">
    <source>
        <dbReference type="PROSITE" id="PS50001"/>
    </source>
</evidence>
<dbReference type="SUPFAM" id="SSF50044">
    <property type="entry name" value="SH3-domain"/>
    <property type="match status" value="1"/>
</dbReference>
<keyword evidence="5 12" id="KW-0418">Kinase</keyword>
<keyword evidence="2" id="KW-0597">Phosphoprotein</keyword>
<evidence type="ECO:0000256" key="5">
    <source>
        <dbReference type="ARBA" id="ARBA00022777"/>
    </source>
</evidence>
<dbReference type="EMBL" id="JBJKFK010000652">
    <property type="protein sequence ID" value="KAL3315846.1"/>
    <property type="molecule type" value="Genomic_DNA"/>
</dbReference>
<dbReference type="InterPro" id="IPR036028">
    <property type="entry name" value="SH3-like_dom_sf"/>
</dbReference>
<evidence type="ECO:0000256" key="12">
    <source>
        <dbReference type="RuleBase" id="RU362096"/>
    </source>
</evidence>
<dbReference type="AlphaFoldDB" id="A0ABD2QC26"/>
<keyword evidence="4 11" id="KW-0547">Nucleotide-binding</keyword>
<evidence type="ECO:0000256" key="6">
    <source>
        <dbReference type="ARBA" id="ARBA00022840"/>
    </source>
</evidence>
<keyword evidence="7 12" id="KW-0829">Tyrosine-protein kinase</keyword>
<dbReference type="InterPro" id="IPR000719">
    <property type="entry name" value="Prot_kinase_dom"/>
</dbReference>
<dbReference type="Gene3D" id="1.10.510.10">
    <property type="entry name" value="Transferase(Phosphotransferase) domain 1"/>
    <property type="match status" value="1"/>
</dbReference>
<evidence type="ECO:0000256" key="4">
    <source>
        <dbReference type="ARBA" id="ARBA00022741"/>
    </source>
</evidence>
<feature type="non-terminal residue" evidence="16">
    <location>
        <position position="1"/>
    </location>
</feature>
<dbReference type="InterPro" id="IPR008266">
    <property type="entry name" value="Tyr_kinase_AS"/>
</dbReference>
<dbReference type="SUPFAM" id="SSF56112">
    <property type="entry name" value="Protein kinase-like (PK-like)"/>
    <property type="match status" value="1"/>
</dbReference>
<comment type="similarity">
    <text evidence="12">Belongs to the protein kinase superfamily. Tyr protein kinase family.</text>
</comment>
<dbReference type="PROSITE" id="PS50011">
    <property type="entry name" value="PROTEIN_KINASE_DOM"/>
    <property type="match status" value="1"/>
</dbReference>
<feature type="domain" description="Protein kinase" evidence="15">
    <location>
        <begin position="313"/>
        <end position="576"/>
    </location>
</feature>
<dbReference type="SMART" id="SM00326">
    <property type="entry name" value="SH3"/>
    <property type="match status" value="1"/>
</dbReference>
<dbReference type="InterPro" id="IPR001452">
    <property type="entry name" value="SH3_domain"/>
</dbReference>
<evidence type="ECO:0000313" key="16">
    <source>
        <dbReference type="EMBL" id="KAL3315846.1"/>
    </source>
</evidence>
<name>A0ABD2QC26_9PLAT</name>
<accession>A0ABD2QC26</accession>
<dbReference type="FunFam" id="1.10.510.10:FF:000554">
    <property type="entry name" value="Predicted protein"/>
    <property type="match status" value="1"/>
</dbReference>
<evidence type="ECO:0000259" key="15">
    <source>
        <dbReference type="PROSITE" id="PS50011"/>
    </source>
</evidence>
<keyword evidence="6 11" id="KW-0067">ATP-binding</keyword>
<protein>
    <recommendedName>
        <fullName evidence="12">Tyrosine-protein kinase</fullName>
        <ecNumber evidence="12">2.7.10.2</ecNumber>
    </recommendedName>
</protein>
<dbReference type="SMART" id="SM00252">
    <property type="entry name" value="SH2"/>
    <property type="match status" value="1"/>
</dbReference>
<evidence type="ECO:0000313" key="17">
    <source>
        <dbReference type="Proteomes" id="UP001626550"/>
    </source>
</evidence>
<feature type="domain" description="SH2" evidence="13">
    <location>
        <begin position="197"/>
        <end position="293"/>
    </location>
</feature>
<keyword evidence="17" id="KW-1185">Reference proteome</keyword>
<evidence type="ECO:0000256" key="10">
    <source>
        <dbReference type="PROSITE-ProRule" id="PRU00192"/>
    </source>
</evidence>
<dbReference type="PRINTS" id="PR00401">
    <property type="entry name" value="SH2DOMAIN"/>
</dbReference>
<dbReference type="PROSITE" id="PS50002">
    <property type="entry name" value="SH3"/>
    <property type="match status" value="1"/>
</dbReference>
<dbReference type="Gene3D" id="3.30.505.10">
    <property type="entry name" value="SH2 domain"/>
    <property type="match status" value="1"/>
</dbReference>
<dbReference type="Proteomes" id="UP001626550">
    <property type="component" value="Unassembled WGS sequence"/>
</dbReference>
<feature type="binding site" evidence="11">
    <location>
        <position position="341"/>
    </location>
    <ligand>
        <name>ATP</name>
        <dbReference type="ChEBI" id="CHEBI:30616"/>
    </ligand>
</feature>
<dbReference type="PROSITE" id="PS00109">
    <property type="entry name" value="PROTEIN_KINASE_TYR"/>
    <property type="match status" value="1"/>
</dbReference>
<dbReference type="SMART" id="SM00219">
    <property type="entry name" value="TyrKc"/>
    <property type="match status" value="1"/>
</dbReference>
<keyword evidence="1 10" id="KW-0728">SH3 domain</keyword>